<evidence type="ECO:0000313" key="2">
    <source>
        <dbReference type="Proteomes" id="UP000054526"/>
    </source>
</evidence>
<evidence type="ECO:0000313" key="1">
    <source>
        <dbReference type="EMBL" id="KIL34731.1"/>
    </source>
</evidence>
<name>A0ABR5A172_9BACL</name>
<comment type="caution">
    <text evidence="1">The sequence shown here is derived from an EMBL/GenBank/DDBJ whole genome shotgun (WGS) entry which is preliminary data.</text>
</comment>
<organism evidence="1 2">
    <name type="scientific">Cohnella kolymensis</name>
    <dbReference type="NCBI Taxonomy" id="1590652"/>
    <lineage>
        <taxon>Bacteria</taxon>
        <taxon>Bacillati</taxon>
        <taxon>Bacillota</taxon>
        <taxon>Bacilli</taxon>
        <taxon>Bacillales</taxon>
        <taxon>Paenibacillaceae</taxon>
        <taxon>Cohnella</taxon>
    </lineage>
</organism>
<proteinExistence type="predicted"/>
<sequence length="113" mass="13151">MIRYGDESWTELKFMKFLYQVERRDSQWVDVTLRVEVSDQTPLPDDLIDFTVMVICTHQGDPIQLVTLDEGCDCEYQLTAGEKEQIVTFIESNEVRNAILKAASSDNKNIRRF</sequence>
<keyword evidence="2" id="KW-1185">Reference proteome</keyword>
<dbReference type="EMBL" id="JXAL01000026">
    <property type="protein sequence ID" value="KIL34731.1"/>
    <property type="molecule type" value="Genomic_DNA"/>
</dbReference>
<dbReference type="RefSeq" id="WP_041065730.1">
    <property type="nucleotide sequence ID" value="NZ_JXAL01000026.1"/>
</dbReference>
<accession>A0ABR5A172</accession>
<reference evidence="1 2" key="1">
    <citation type="submission" date="2014-12" db="EMBL/GenBank/DDBJ databases">
        <title>Draft genome sequence of Cohnella kolymensis strain B-2846.</title>
        <authorList>
            <person name="Karlyshev A.V."/>
            <person name="Kudryashova E.B."/>
        </authorList>
    </citation>
    <scope>NUCLEOTIDE SEQUENCE [LARGE SCALE GENOMIC DNA]</scope>
    <source>
        <strain evidence="1 2">VKM B-2846</strain>
    </source>
</reference>
<gene>
    <name evidence="1" type="ORF">SD71_16860</name>
</gene>
<dbReference type="Proteomes" id="UP000054526">
    <property type="component" value="Unassembled WGS sequence"/>
</dbReference>
<protein>
    <submittedName>
        <fullName evidence="1">Uncharacterized protein</fullName>
    </submittedName>
</protein>